<sequence length="145" mass="15083">MRLISSSGRPRLLAPPCRRPGAASVAARLQCPPEPLLGAGSSAATHAGQRARGRLAPPAATTGLSSPTCPLGHHGGEKRRRRSRHGGAGDRPATPPVKPPRLPPDHGAASQGRPTLRCCKELPTPHGCALREGDVWFLQVAVTSI</sequence>
<evidence type="ECO:0000256" key="1">
    <source>
        <dbReference type="SAM" id="MobiDB-lite"/>
    </source>
</evidence>
<evidence type="ECO:0000313" key="2">
    <source>
        <dbReference type="EMBL" id="KAG2627098.1"/>
    </source>
</evidence>
<dbReference type="AlphaFoldDB" id="A0A8T0UYA2"/>
<feature type="compositionally biased region" description="Low complexity" evidence="1">
    <location>
        <begin position="8"/>
        <end position="23"/>
    </location>
</feature>
<feature type="compositionally biased region" description="Basic residues" evidence="1">
    <location>
        <begin position="76"/>
        <end position="85"/>
    </location>
</feature>
<name>A0A8T0UYA2_PANVG</name>
<feature type="region of interest" description="Disordered" evidence="1">
    <location>
        <begin position="1"/>
        <end position="113"/>
    </location>
</feature>
<accession>A0A8T0UYA2</accession>
<protein>
    <submittedName>
        <fullName evidence="2">Uncharacterized protein</fullName>
    </submittedName>
</protein>
<organism evidence="2 3">
    <name type="scientific">Panicum virgatum</name>
    <name type="common">Blackwell switchgrass</name>
    <dbReference type="NCBI Taxonomy" id="38727"/>
    <lineage>
        <taxon>Eukaryota</taxon>
        <taxon>Viridiplantae</taxon>
        <taxon>Streptophyta</taxon>
        <taxon>Embryophyta</taxon>
        <taxon>Tracheophyta</taxon>
        <taxon>Spermatophyta</taxon>
        <taxon>Magnoliopsida</taxon>
        <taxon>Liliopsida</taxon>
        <taxon>Poales</taxon>
        <taxon>Poaceae</taxon>
        <taxon>PACMAD clade</taxon>
        <taxon>Panicoideae</taxon>
        <taxon>Panicodae</taxon>
        <taxon>Paniceae</taxon>
        <taxon>Panicinae</taxon>
        <taxon>Panicum</taxon>
        <taxon>Panicum sect. Hiantes</taxon>
    </lineage>
</organism>
<proteinExistence type="predicted"/>
<feature type="compositionally biased region" description="Pro residues" evidence="1">
    <location>
        <begin position="93"/>
        <end position="102"/>
    </location>
</feature>
<evidence type="ECO:0000313" key="3">
    <source>
        <dbReference type="Proteomes" id="UP000823388"/>
    </source>
</evidence>
<dbReference type="Proteomes" id="UP000823388">
    <property type="component" value="Chromosome 3K"/>
</dbReference>
<comment type="caution">
    <text evidence="2">The sequence shown here is derived from an EMBL/GenBank/DDBJ whole genome shotgun (WGS) entry which is preliminary data.</text>
</comment>
<reference evidence="2 3" key="1">
    <citation type="submission" date="2020-05" db="EMBL/GenBank/DDBJ databases">
        <title>WGS assembly of Panicum virgatum.</title>
        <authorList>
            <person name="Lovell J.T."/>
            <person name="Jenkins J."/>
            <person name="Shu S."/>
            <person name="Juenger T.E."/>
            <person name="Schmutz J."/>
        </authorList>
    </citation>
    <scope>NUCLEOTIDE SEQUENCE [LARGE SCALE GENOMIC DNA]</scope>
    <source>
        <strain evidence="3">cv. AP13</strain>
    </source>
</reference>
<keyword evidence="3" id="KW-1185">Reference proteome</keyword>
<dbReference type="EMBL" id="CM029041">
    <property type="protein sequence ID" value="KAG2627098.1"/>
    <property type="molecule type" value="Genomic_DNA"/>
</dbReference>
<gene>
    <name evidence="2" type="ORF">PVAP13_3KG226832</name>
</gene>